<reference evidence="1 2" key="2">
    <citation type="submission" date="2018-11" db="EMBL/GenBank/DDBJ databases">
        <authorList>
            <consortium name="Pathogen Informatics"/>
        </authorList>
    </citation>
    <scope>NUCLEOTIDE SEQUENCE [LARGE SCALE GENOMIC DNA]</scope>
</reference>
<dbReference type="AlphaFoldDB" id="A0A0N4T2Y1"/>
<name>A0A0N4T2Y1_BRUPA</name>
<proteinExistence type="predicted"/>
<dbReference type="WBParaSite" id="BPAG_0000256101-mRNA-1">
    <property type="protein sequence ID" value="BPAG_0000256101-mRNA-1"/>
    <property type="gene ID" value="BPAG_0000256101"/>
</dbReference>
<evidence type="ECO:0000313" key="1">
    <source>
        <dbReference type="EMBL" id="VDN83717.1"/>
    </source>
</evidence>
<reference evidence="3" key="1">
    <citation type="submission" date="2017-02" db="UniProtKB">
        <authorList>
            <consortium name="WormBaseParasite"/>
        </authorList>
    </citation>
    <scope>IDENTIFICATION</scope>
</reference>
<protein>
    <submittedName>
        <fullName evidence="3">Protein quiver</fullName>
    </submittedName>
</protein>
<organism evidence="3">
    <name type="scientific">Brugia pahangi</name>
    <name type="common">Filarial nematode worm</name>
    <dbReference type="NCBI Taxonomy" id="6280"/>
    <lineage>
        <taxon>Eukaryota</taxon>
        <taxon>Metazoa</taxon>
        <taxon>Ecdysozoa</taxon>
        <taxon>Nematoda</taxon>
        <taxon>Chromadorea</taxon>
        <taxon>Rhabditida</taxon>
        <taxon>Spirurina</taxon>
        <taxon>Spiruromorpha</taxon>
        <taxon>Filarioidea</taxon>
        <taxon>Onchocercidae</taxon>
        <taxon>Brugia</taxon>
    </lineage>
</organism>
<evidence type="ECO:0000313" key="2">
    <source>
        <dbReference type="Proteomes" id="UP000278627"/>
    </source>
</evidence>
<sequence>MISYFSSIFSSHNLPLLILVLHYYFLSGIAMVEAIRCYSCANDFIVWHWRHFFLKRNYGITASDQSCAKSDYTPEITQLCPSTCFIMYLNGTNRHNGVVTILGGKRLVDFELCKCSSAISITGTVRGCSSQFLTRDQHSQIGLGPHSRVSQIGHYLSSEFDMYDIAEHWCFCATDQCNEKSCYSANSYSESTSKRRQHFFDKYFSTDASNQPTLSLYLIIYLLSTTTM</sequence>
<accession>A0A0N4T2Y1</accession>
<keyword evidence="2" id="KW-1185">Reference proteome</keyword>
<dbReference type="EMBL" id="UZAD01000393">
    <property type="protein sequence ID" value="VDN83717.1"/>
    <property type="molecule type" value="Genomic_DNA"/>
</dbReference>
<dbReference type="Proteomes" id="UP000278627">
    <property type="component" value="Unassembled WGS sequence"/>
</dbReference>
<evidence type="ECO:0000313" key="3">
    <source>
        <dbReference type="WBParaSite" id="BPAG_0000256101-mRNA-1"/>
    </source>
</evidence>
<gene>
    <name evidence="1" type="ORF">BPAG_LOCUS2531</name>
</gene>